<proteinExistence type="predicted"/>
<feature type="signal peptide" evidence="1">
    <location>
        <begin position="1"/>
        <end position="21"/>
    </location>
</feature>
<sequence>MRSHHLYLILFLLLFPFFATAGVLKGKVTDSKGSPLPFVTVYIQGTTIGTTANAHGEYELPLDPGKYKVVSQVIGFKQSIFNVTITGNETIQHNFELSDQDLRIKEVVVKASDEDPAYRIIRKTISRRSFHLKQMKSFQTGIYLKGTIRSRNMPNSVFGIKINDEEKTQAGKGMGLDSNGKGVLFVFEEDADYYSQLPDKKRTVIHSVRESGDPNGLGVSEFPEVISFYENNVDLSEQLNPRGFVSPIADNALMFYKYKLLGEYKEDGRVINKIQVTPRRLYEPTFTGVIYIVDEDWAIHSLEMTLTKKNNMDFLDTIRISQLFLPLKPDVWVIKSQVWYPTITFMGFDFTGNFATVYNRQKVNEPIPDTMFSKKLVSSYDKMANKKDTSYWTEARPIPLEKDEVKNYVFADSVHKRVTDPKYIDSLRRVRNKTGIFDPIFSGYSHYGKAYKWSLNVSPLLFAVNFNTVEGLNIAPKISARVRLDSLGNSLDIKSAVRYGFSNTHFNGIARIAYVHNSKSLIGKSWDFGLRGGKYVFQFNPHNPMPPLYNTISTLFYEHNDMKIYERWDATAFFNKNYGNGLKWAAGLSFQQRLPLENTTTYSWRSESGDGYSPNTPTDLARYTWEKHDAVLAAVSVSYQPGYTYTQYPDYKMAHASDWPVFTFTYTKGIPNVINSKVDFDKWRFGITGDARLKLFGSLSYNVAAGGFLNDKYVSLPDLMHIDGDQTIMASPYLQSFQLANYYRYSNTEKIYGEAHIEYYLKGLLTNKLPLFRQARWYFVLGNNTFYANQNFYHTEAFLGIDNLGFKIFRVLRVDYVHSWDGYGKQYNGIRFGIKMGQGINVDIASSKEEFQ</sequence>
<dbReference type="Proteomes" id="UP000248745">
    <property type="component" value="Unassembled WGS sequence"/>
</dbReference>
<evidence type="ECO:0000313" key="3">
    <source>
        <dbReference type="Proteomes" id="UP000248745"/>
    </source>
</evidence>
<evidence type="ECO:0000313" key="2">
    <source>
        <dbReference type="EMBL" id="PZF71739.1"/>
    </source>
</evidence>
<dbReference type="OrthoDB" id="983143at2"/>
<keyword evidence="1" id="KW-0732">Signal</keyword>
<organism evidence="2 3">
    <name type="scientific">Taibaiella soli</name>
    <dbReference type="NCBI Taxonomy" id="1649169"/>
    <lineage>
        <taxon>Bacteria</taxon>
        <taxon>Pseudomonadati</taxon>
        <taxon>Bacteroidota</taxon>
        <taxon>Chitinophagia</taxon>
        <taxon>Chitinophagales</taxon>
        <taxon>Chitinophagaceae</taxon>
        <taxon>Taibaiella</taxon>
    </lineage>
</organism>
<dbReference type="Pfam" id="PF13715">
    <property type="entry name" value="CarbopepD_reg_2"/>
    <property type="match status" value="1"/>
</dbReference>
<dbReference type="EMBL" id="QKTW01000022">
    <property type="protein sequence ID" value="PZF71739.1"/>
    <property type="molecule type" value="Genomic_DNA"/>
</dbReference>
<comment type="caution">
    <text evidence="2">The sequence shown here is derived from an EMBL/GenBank/DDBJ whole genome shotgun (WGS) entry which is preliminary data.</text>
</comment>
<gene>
    <name evidence="2" type="ORF">DN068_16875</name>
</gene>
<dbReference type="RefSeq" id="WP_111000112.1">
    <property type="nucleotide sequence ID" value="NZ_QKTW01000022.1"/>
</dbReference>
<evidence type="ECO:0000256" key="1">
    <source>
        <dbReference type="SAM" id="SignalP"/>
    </source>
</evidence>
<evidence type="ECO:0008006" key="4">
    <source>
        <dbReference type="Google" id="ProtNLM"/>
    </source>
</evidence>
<dbReference type="Gene3D" id="2.60.40.1120">
    <property type="entry name" value="Carboxypeptidase-like, regulatory domain"/>
    <property type="match status" value="1"/>
</dbReference>
<name>A0A2W2B6A1_9BACT</name>
<dbReference type="Pfam" id="PF18939">
    <property type="entry name" value="DUF5686"/>
    <property type="match status" value="1"/>
</dbReference>
<protein>
    <recommendedName>
        <fullName evidence="4">Carboxypeptidase-like regulatory domain-containing protein</fullName>
    </recommendedName>
</protein>
<reference evidence="2 3" key="1">
    <citation type="submission" date="2018-06" db="EMBL/GenBank/DDBJ databases">
        <title>Mucibacter soli gen. nov., sp. nov., a new member of the family Chitinophagaceae producing mucin.</title>
        <authorList>
            <person name="Kim M.-K."/>
            <person name="Park S."/>
            <person name="Kim T.-S."/>
            <person name="Joung Y."/>
            <person name="Han J.-H."/>
            <person name="Kim S.B."/>
        </authorList>
    </citation>
    <scope>NUCLEOTIDE SEQUENCE [LARGE SCALE GENOMIC DNA]</scope>
    <source>
        <strain evidence="2 3">R1-15</strain>
    </source>
</reference>
<keyword evidence="3" id="KW-1185">Reference proteome</keyword>
<feature type="chain" id="PRO_5016000105" description="Carboxypeptidase-like regulatory domain-containing protein" evidence="1">
    <location>
        <begin position="22"/>
        <end position="852"/>
    </location>
</feature>
<dbReference type="InterPro" id="IPR043741">
    <property type="entry name" value="DUF5686"/>
</dbReference>
<dbReference type="SUPFAM" id="SSF49464">
    <property type="entry name" value="Carboxypeptidase regulatory domain-like"/>
    <property type="match status" value="1"/>
</dbReference>
<dbReference type="AlphaFoldDB" id="A0A2W2B6A1"/>
<dbReference type="InterPro" id="IPR008969">
    <property type="entry name" value="CarboxyPept-like_regulatory"/>
</dbReference>
<accession>A0A2W2B6A1</accession>